<keyword evidence="4" id="KW-0325">Glycoprotein</keyword>
<comment type="subcellular location">
    <subcellularLocation>
        <location evidence="1">Vacuole</location>
    </subcellularLocation>
</comment>
<dbReference type="GO" id="GO:0016787">
    <property type="term" value="F:hydrolase activity"/>
    <property type="evidence" value="ECO:0007669"/>
    <property type="project" value="TreeGrafter"/>
</dbReference>
<dbReference type="Pfam" id="PF03088">
    <property type="entry name" value="Str_synth"/>
    <property type="match status" value="1"/>
</dbReference>
<dbReference type="GO" id="GO:0005773">
    <property type="term" value="C:vacuole"/>
    <property type="evidence" value="ECO:0007669"/>
    <property type="project" value="UniProtKB-SubCell"/>
</dbReference>
<comment type="caution">
    <text evidence="7">The sequence shown here is derived from an EMBL/GenBank/DDBJ whole genome shotgun (WGS) entry which is preliminary data.</text>
</comment>
<dbReference type="GO" id="GO:0012505">
    <property type="term" value="C:endomembrane system"/>
    <property type="evidence" value="ECO:0007669"/>
    <property type="project" value="TreeGrafter"/>
</dbReference>
<reference evidence="7" key="2">
    <citation type="journal article" date="2024" name="Plant">
        <title>Genomic evolution and insights into agronomic trait innovations of Sesamum species.</title>
        <authorList>
            <person name="Miao H."/>
            <person name="Wang L."/>
            <person name="Qu L."/>
            <person name="Liu H."/>
            <person name="Sun Y."/>
            <person name="Le M."/>
            <person name="Wang Q."/>
            <person name="Wei S."/>
            <person name="Zheng Y."/>
            <person name="Lin W."/>
            <person name="Duan Y."/>
            <person name="Cao H."/>
            <person name="Xiong S."/>
            <person name="Wang X."/>
            <person name="Wei L."/>
            <person name="Li C."/>
            <person name="Ma Q."/>
            <person name="Ju M."/>
            <person name="Zhao R."/>
            <person name="Li G."/>
            <person name="Mu C."/>
            <person name="Tian Q."/>
            <person name="Mei H."/>
            <person name="Zhang T."/>
            <person name="Gao T."/>
            <person name="Zhang H."/>
        </authorList>
    </citation>
    <scope>NUCLEOTIDE SEQUENCE</scope>
    <source>
        <strain evidence="7">KEN1</strain>
    </source>
</reference>
<accession>A0AAW2X4Q8</accession>
<comment type="similarity">
    <text evidence="2">Belongs to the strictosidine synthase family.</text>
</comment>
<dbReference type="Gene3D" id="2.120.10.30">
    <property type="entry name" value="TolB, C-terminal domain"/>
    <property type="match status" value="1"/>
</dbReference>
<evidence type="ECO:0000256" key="3">
    <source>
        <dbReference type="ARBA" id="ARBA00022554"/>
    </source>
</evidence>
<feature type="signal peptide" evidence="5">
    <location>
        <begin position="1"/>
        <end position="18"/>
    </location>
</feature>
<feature type="chain" id="PRO_5043755423" evidence="5">
    <location>
        <begin position="19"/>
        <end position="337"/>
    </location>
</feature>
<protein>
    <submittedName>
        <fullName evidence="7">Protein STRICTOSIDINE SYNTHASE-LIKE 10</fullName>
    </submittedName>
</protein>
<dbReference type="InterPro" id="IPR018119">
    <property type="entry name" value="Strictosidine_synth_cons-reg"/>
</dbReference>
<dbReference type="EMBL" id="JACGWN010000006">
    <property type="protein sequence ID" value="KAL0447071.1"/>
    <property type="molecule type" value="Genomic_DNA"/>
</dbReference>
<gene>
    <name evidence="7" type="ORF">Slati_1835000</name>
</gene>
<evidence type="ECO:0000256" key="2">
    <source>
        <dbReference type="ARBA" id="ARBA00009191"/>
    </source>
</evidence>
<evidence type="ECO:0000256" key="1">
    <source>
        <dbReference type="ARBA" id="ARBA00004116"/>
    </source>
</evidence>
<dbReference type="PANTHER" id="PTHR10426">
    <property type="entry name" value="STRICTOSIDINE SYNTHASE-RELATED"/>
    <property type="match status" value="1"/>
</dbReference>
<dbReference type="AlphaFoldDB" id="A0AAW2X4Q8"/>
<name>A0AAW2X4Q8_9LAMI</name>
<dbReference type="InterPro" id="IPR011042">
    <property type="entry name" value="6-blade_b-propeller_TolB-like"/>
</dbReference>
<sequence length="337" mass="36865">MVPIFLLIFFCFPFNAGARCFRSLKKLQLPAVGSESYAFDSHNVGPYTGLSDGRIVKYQGPETGFVEFATTSANRSKELCDGTDWNDLKLTATCGRALGMEFYHKTGELYLVDAVYGLMVVGSGGGLATQLAGGKDGERFDEADALDIDSNTGEIYIGDLGTLLYKTNNLKEILLSEERTGRLLKYDPKTKKLTVLLKGLALAAGVAVSKDGSFVLVGEYIACRITRYWLKGPKANTSDIFVELPGNPDNIKRTKSGDFWVAVNIQRLQPKLSCFALGQKISADGQILETVSFYAEYNATSVAEVQEHHGLMYLSSTNTNFATVYEVLKCSDKPVEV</sequence>
<dbReference type="SUPFAM" id="SSF63829">
    <property type="entry name" value="Calcium-dependent phosphotriesterase"/>
    <property type="match status" value="1"/>
</dbReference>
<evidence type="ECO:0000256" key="4">
    <source>
        <dbReference type="ARBA" id="ARBA00023180"/>
    </source>
</evidence>
<reference evidence="7" key="1">
    <citation type="submission" date="2020-06" db="EMBL/GenBank/DDBJ databases">
        <authorList>
            <person name="Li T."/>
            <person name="Hu X."/>
            <person name="Zhang T."/>
            <person name="Song X."/>
            <person name="Zhang H."/>
            <person name="Dai N."/>
            <person name="Sheng W."/>
            <person name="Hou X."/>
            <person name="Wei L."/>
        </authorList>
    </citation>
    <scope>NUCLEOTIDE SEQUENCE</scope>
    <source>
        <strain evidence="7">KEN1</strain>
        <tissue evidence="7">Leaf</tissue>
    </source>
</reference>
<evidence type="ECO:0000259" key="6">
    <source>
        <dbReference type="Pfam" id="PF03088"/>
    </source>
</evidence>
<feature type="domain" description="Strictosidine synthase conserved region" evidence="6">
    <location>
        <begin position="144"/>
        <end position="233"/>
    </location>
</feature>
<keyword evidence="5" id="KW-0732">Signal</keyword>
<evidence type="ECO:0000313" key="7">
    <source>
        <dbReference type="EMBL" id="KAL0447071.1"/>
    </source>
</evidence>
<proteinExistence type="inferred from homology"/>
<organism evidence="7">
    <name type="scientific">Sesamum latifolium</name>
    <dbReference type="NCBI Taxonomy" id="2727402"/>
    <lineage>
        <taxon>Eukaryota</taxon>
        <taxon>Viridiplantae</taxon>
        <taxon>Streptophyta</taxon>
        <taxon>Embryophyta</taxon>
        <taxon>Tracheophyta</taxon>
        <taxon>Spermatophyta</taxon>
        <taxon>Magnoliopsida</taxon>
        <taxon>eudicotyledons</taxon>
        <taxon>Gunneridae</taxon>
        <taxon>Pentapetalae</taxon>
        <taxon>asterids</taxon>
        <taxon>lamiids</taxon>
        <taxon>Lamiales</taxon>
        <taxon>Pedaliaceae</taxon>
        <taxon>Sesamum</taxon>
    </lineage>
</organism>
<dbReference type="PANTHER" id="PTHR10426:SF136">
    <property type="entry name" value="PROTEIN STRICTOSIDINE SYNTHASE-LIKE 9-LIKE"/>
    <property type="match status" value="1"/>
</dbReference>
<evidence type="ECO:0000256" key="5">
    <source>
        <dbReference type="SAM" id="SignalP"/>
    </source>
</evidence>
<keyword evidence="3" id="KW-0926">Vacuole</keyword>